<evidence type="ECO:0000313" key="2">
    <source>
        <dbReference type="Proteomes" id="UP000799779"/>
    </source>
</evidence>
<dbReference type="AlphaFoldDB" id="A0A6A5W7I7"/>
<dbReference type="EMBL" id="ML977608">
    <property type="protein sequence ID" value="KAF1997903.1"/>
    <property type="molecule type" value="Genomic_DNA"/>
</dbReference>
<gene>
    <name evidence="1" type="ORF">P154DRAFT_269807</name>
</gene>
<sequence length="731" mass="82654">MRVLTGQSKSAKIPDPEVSHIPLSSKLIRGFFSKHNSGKASASGPKSKKEDIEKAYVNAQEPVEVHSIDQDLQSVPSVLGGRHVVEEAKVQIEKSKSVQKGTKGKLRFKWVVNDRDEFEACLELIIRSVQELRDLLTHYSNQPEFSNNGGRRAHTRSYKYNAFRRDSSPGPTSKHIRDSTIKSFVTPEVTLTPLREELYLCQETFHRLYSDVQPIMPEGLCVKLYYDHYSTWKEFRPYQGVNVRDSSIVFMFQAQLGKSSTENTLVIADAPILDSKDETPKDDAGVRRLMTQSIKRGPILDSLLKALDMDTKVDQYPFVCAGSVNLGLSYPFIVPEKALNSLNGKDASEQQDLSRVFKDYRISSDNHIGMTAEGSVHSYISKLVTEQHTKTKSRKKHGKGTSEPIIYKLFTKPLFHHIYQDRHCLWAQQTSLESLLRDSSFRKEEYSQAHLHLAVLLAVSSVSLGFNGKGRIIRPADCLYFRPSKELRNYVHEDMVMTPFLRLKPEPLVQVGNKSGIPPTKRQALVELGLLLYQIGSWKCIDYRHTEGVSAIVREAIADLDSVVGHLGNLFAGIVRNCLISQTLPCHFYIGIQPEHVDQWPRYGTEDDHQMVVNKVRRIQELAPRGISVGVDLQTAAPANEILEIWTQVVVPLKSGIQQMDVIDDERSCRITQTTLPSVRAIQDRDRRPQPYRARSVETLHTSEDEKLPRVYNDGINVTGKDEEGNIVEIG</sequence>
<name>A0A6A5W7I7_9PLEO</name>
<dbReference type="OrthoDB" id="5427472at2759"/>
<reference evidence="1" key="1">
    <citation type="journal article" date="2020" name="Stud. Mycol.">
        <title>101 Dothideomycetes genomes: a test case for predicting lifestyles and emergence of pathogens.</title>
        <authorList>
            <person name="Haridas S."/>
            <person name="Albert R."/>
            <person name="Binder M."/>
            <person name="Bloem J."/>
            <person name="Labutti K."/>
            <person name="Salamov A."/>
            <person name="Andreopoulos B."/>
            <person name="Baker S."/>
            <person name="Barry K."/>
            <person name="Bills G."/>
            <person name="Bluhm B."/>
            <person name="Cannon C."/>
            <person name="Castanera R."/>
            <person name="Culley D."/>
            <person name="Daum C."/>
            <person name="Ezra D."/>
            <person name="Gonzalez J."/>
            <person name="Henrissat B."/>
            <person name="Kuo A."/>
            <person name="Liang C."/>
            <person name="Lipzen A."/>
            <person name="Lutzoni F."/>
            <person name="Magnuson J."/>
            <person name="Mondo S."/>
            <person name="Nolan M."/>
            <person name="Ohm R."/>
            <person name="Pangilinan J."/>
            <person name="Park H.-J."/>
            <person name="Ramirez L."/>
            <person name="Alfaro M."/>
            <person name="Sun H."/>
            <person name="Tritt A."/>
            <person name="Yoshinaga Y."/>
            <person name="Zwiers L.-H."/>
            <person name="Turgeon B."/>
            <person name="Goodwin S."/>
            <person name="Spatafora J."/>
            <person name="Crous P."/>
            <person name="Grigoriev I."/>
        </authorList>
    </citation>
    <scope>NUCLEOTIDE SEQUENCE</scope>
    <source>
        <strain evidence="1">CBS 123094</strain>
    </source>
</reference>
<accession>A0A6A5W7I7</accession>
<protein>
    <submittedName>
        <fullName evidence="1">Uncharacterized protein</fullName>
    </submittedName>
</protein>
<organism evidence="1 2">
    <name type="scientific">Amniculicola lignicola CBS 123094</name>
    <dbReference type="NCBI Taxonomy" id="1392246"/>
    <lineage>
        <taxon>Eukaryota</taxon>
        <taxon>Fungi</taxon>
        <taxon>Dikarya</taxon>
        <taxon>Ascomycota</taxon>
        <taxon>Pezizomycotina</taxon>
        <taxon>Dothideomycetes</taxon>
        <taxon>Pleosporomycetidae</taxon>
        <taxon>Pleosporales</taxon>
        <taxon>Amniculicolaceae</taxon>
        <taxon>Amniculicola</taxon>
    </lineage>
</organism>
<dbReference type="Proteomes" id="UP000799779">
    <property type="component" value="Unassembled WGS sequence"/>
</dbReference>
<evidence type="ECO:0000313" key="1">
    <source>
        <dbReference type="EMBL" id="KAF1997903.1"/>
    </source>
</evidence>
<keyword evidence="2" id="KW-1185">Reference proteome</keyword>
<proteinExistence type="predicted"/>